<evidence type="ECO:0000256" key="3">
    <source>
        <dbReference type="ARBA" id="ARBA00022840"/>
    </source>
</evidence>
<dbReference type="CDD" id="cd00293">
    <property type="entry name" value="USP-like"/>
    <property type="match status" value="1"/>
</dbReference>
<evidence type="ECO:0000259" key="4">
    <source>
        <dbReference type="Pfam" id="PF00582"/>
    </source>
</evidence>
<evidence type="ECO:0000256" key="1">
    <source>
        <dbReference type="ARBA" id="ARBA00008791"/>
    </source>
</evidence>
<dbReference type="PANTHER" id="PTHR46268">
    <property type="entry name" value="STRESS RESPONSE PROTEIN NHAX"/>
    <property type="match status" value="1"/>
</dbReference>
<accession>A0ABW1ZS05</accession>
<evidence type="ECO:0000256" key="2">
    <source>
        <dbReference type="ARBA" id="ARBA00022741"/>
    </source>
</evidence>
<feature type="domain" description="UspA" evidence="4">
    <location>
        <begin position="1"/>
        <end position="141"/>
    </location>
</feature>
<keyword evidence="2" id="KW-0547">Nucleotide-binding</keyword>
<comment type="similarity">
    <text evidence="1">Belongs to the universal stress protein A family.</text>
</comment>
<dbReference type="PRINTS" id="PR01438">
    <property type="entry name" value="UNVRSLSTRESS"/>
</dbReference>
<gene>
    <name evidence="5" type="ORF">ACFP90_25995</name>
</gene>
<dbReference type="InterPro" id="IPR006016">
    <property type="entry name" value="UspA"/>
</dbReference>
<dbReference type="Pfam" id="PF00582">
    <property type="entry name" value="Usp"/>
    <property type="match status" value="1"/>
</dbReference>
<dbReference type="PANTHER" id="PTHR46268:SF27">
    <property type="entry name" value="UNIVERSAL STRESS PROTEIN RV2623"/>
    <property type="match status" value="1"/>
</dbReference>
<dbReference type="SUPFAM" id="SSF52402">
    <property type="entry name" value="Adenine nucleotide alpha hydrolases-like"/>
    <property type="match status" value="1"/>
</dbReference>
<dbReference type="Gene3D" id="3.40.50.620">
    <property type="entry name" value="HUPs"/>
    <property type="match status" value="1"/>
</dbReference>
<organism evidence="5 6">
    <name type="scientific">Deinococcus multiflagellatus</name>
    <dbReference type="NCBI Taxonomy" id="1656887"/>
    <lineage>
        <taxon>Bacteria</taxon>
        <taxon>Thermotogati</taxon>
        <taxon>Deinococcota</taxon>
        <taxon>Deinococci</taxon>
        <taxon>Deinococcales</taxon>
        <taxon>Deinococcaceae</taxon>
        <taxon>Deinococcus</taxon>
    </lineage>
</organism>
<dbReference type="InterPro" id="IPR006015">
    <property type="entry name" value="Universal_stress_UspA"/>
</dbReference>
<reference evidence="6" key="1">
    <citation type="journal article" date="2019" name="Int. J. Syst. Evol. Microbiol.">
        <title>The Global Catalogue of Microorganisms (GCM) 10K type strain sequencing project: providing services to taxonomists for standard genome sequencing and annotation.</title>
        <authorList>
            <consortium name="The Broad Institute Genomics Platform"/>
            <consortium name="The Broad Institute Genome Sequencing Center for Infectious Disease"/>
            <person name="Wu L."/>
            <person name="Ma J."/>
        </authorList>
    </citation>
    <scope>NUCLEOTIDE SEQUENCE [LARGE SCALE GENOMIC DNA]</scope>
    <source>
        <strain evidence="6">CCUG 63830</strain>
    </source>
</reference>
<sequence length="156" mass="16084">MFKHIFVTTDGSPCGDAALPLAAGLADTCGAALTVAYVVPDLLAGHEGPYVRDYVQELAEAQEQGRSVLRRAATARPGTQTVLLDSRASTVARSLLRGAQTQGADLIVMSTHGRSGLGRLLLGSVAEEVTRHAAVPVLLVRAGDPAPQTSSSEAPA</sequence>
<evidence type="ECO:0000313" key="6">
    <source>
        <dbReference type="Proteomes" id="UP001596317"/>
    </source>
</evidence>
<dbReference type="RefSeq" id="WP_224607452.1">
    <property type="nucleotide sequence ID" value="NZ_JAIQXV010000006.1"/>
</dbReference>
<dbReference type="Proteomes" id="UP001596317">
    <property type="component" value="Unassembled WGS sequence"/>
</dbReference>
<comment type="caution">
    <text evidence="5">The sequence shown here is derived from an EMBL/GenBank/DDBJ whole genome shotgun (WGS) entry which is preliminary data.</text>
</comment>
<keyword evidence="3" id="KW-0067">ATP-binding</keyword>
<evidence type="ECO:0000313" key="5">
    <source>
        <dbReference type="EMBL" id="MFC6663476.1"/>
    </source>
</evidence>
<name>A0ABW1ZS05_9DEIO</name>
<dbReference type="EMBL" id="JBHSWB010000003">
    <property type="protein sequence ID" value="MFC6663476.1"/>
    <property type="molecule type" value="Genomic_DNA"/>
</dbReference>
<keyword evidence="6" id="KW-1185">Reference proteome</keyword>
<dbReference type="InterPro" id="IPR014729">
    <property type="entry name" value="Rossmann-like_a/b/a_fold"/>
</dbReference>
<proteinExistence type="inferred from homology"/>
<protein>
    <submittedName>
        <fullName evidence="5">Universal stress protein</fullName>
    </submittedName>
</protein>